<gene>
    <name evidence="1" type="ORF">C1645_834259</name>
</gene>
<dbReference type="EMBL" id="QKYT01000596">
    <property type="protein sequence ID" value="RIA83123.1"/>
    <property type="molecule type" value="Genomic_DNA"/>
</dbReference>
<dbReference type="AlphaFoldDB" id="A0A397S9V5"/>
<proteinExistence type="predicted"/>
<dbReference type="Proteomes" id="UP000265703">
    <property type="component" value="Unassembled WGS sequence"/>
</dbReference>
<protein>
    <submittedName>
        <fullName evidence="1">Uncharacterized protein</fullName>
    </submittedName>
</protein>
<evidence type="ECO:0000313" key="1">
    <source>
        <dbReference type="EMBL" id="RIA83123.1"/>
    </source>
</evidence>
<sequence length="71" mass="7941">MDLKKLGPEFIKKSHQKAIYTSRPLSSLTSECLSISSSSIILAFDDKQGPLNVLPTSLKKRNIEESNIETY</sequence>
<keyword evidence="2" id="KW-1185">Reference proteome</keyword>
<accession>A0A397S9V5</accession>
<evidence type="ECO:0000313" key="2">
    <source>
        <dbReference type="Proteomes" id="UP000265703"/>
    </source>
</evidence>
<reference evidence="1 2" key="1">
    <citation type="submission" date="2018-06" db="EMBL/GenBank/DDBJ databases">
        <title>Comparative genomics reveals the genomic features of Rhizophagus irregularis, R. cerebriforme, R. diaphanum and Gigaspora rosea, and their symbiotic lifestyle signature.</title>
        <authorList>
            <person name="Morin E."/>
            <person name="San Clemente H."/>
            <person name="Chen E.C.H."/>
            <person name="De La Providencia I."/>
            <person name="Hainaut M."/>
            <person name="Kuo A."/>
            <person name="Kohler A."/>
            <person name="Murat C."/>
            <person name="Tang N."/>
            <person name="Roy S."/>
            <person name="Loubradou J."/>
            <person name="Henrissat B."/>
            <person name="Grigoriev I.V."/>
            <person name="Corradi N."/>
            <person name="Roux C."/>
            <person name="Martin F.M."/>
        </authorList>
    </citation>
    <scope>NUCLEOTIDE SEQUENCE [LARGE SCALE GENOMIC DNA]</scope>
    <source>
        <strain evidence="1 2">DAOM 227022</strain>
    </source>
</reference>
<comment type="caution">
    <text evidence="1">The sequence shown here is derived from an EMBL/GenBank/DDBJ whole genome shotgun (WGS) entry which is preliminary data.</text>
</comment>
<name>A0A397S9V5_9GLOM</name>
<organism evidence="1 2">
    <name type="scientific">Glomus cerebriforme</name>
    <dbReference type="NCBI Taxonomy" id="658196"/>
    <lineage>
        <taxon>Eukaryota</taxon>
        <taxon>Fungi</taxon>
        <taxon>Fungi incertae sedis</taxon>
        <taxon>Mucoromycota</taxon>
        <taxon>Glomeromycotina</taxon>
        <taxon>Glomeromycetes</taxon>
        <taxon>Glomerales</taxon>
        <taxon>Glomeraceae</taxon>
        <taxon>Glomus</taxon>
    </lineage>
</organism>